<dbReference type="SUPFAM" id="SSF56854">
    <property type="entry name" value="Bcl-2 inhibitors of programmed cell death"/>
    <property type="match status" value="1"/>
</dbReference>
<evidence type="ECO:0000313" key="2">
    <source>
        <dbReference type="Proteomes" id="UP000694555"/>
    </source>
</evidence>
<reference evidence="1" key="1">
    <citation type="submission" date="2025-08" db="UniProtKB">
        <authorList>
            <consortium name="Ensembl"/>
        </authorList>
    </citation>
    <scope>IDENTIFICATION</scope>
</reference>
<name>A0A8C0BH69_9AVES</name>
<sequence>MRYAESPHPALSPLEPMRLAGEPQTRFDPVVIASRLRQMGDRCNMDFERVSSEALAEVLKGKFGAAVDSLSRSWSDQNPEMAYEIVFLGVSVKLLMYVAKKVPAMVHPNQLIKVINGNFRVRNYIEAHGGWENLDN</sequence>
<dbReference type="PANTHER" id="PTHR36466">
    <property type="entry name" value="BCL-2-LIKE PROTEIN 15"/>
    <property type="match status" value="1"/>
</dbReference>
<evidence type="ECO:0000313" key="1">
    <source>
        <dbReference type="Ensembl" id="ENSBJAP00000017151.1"/>
    </source>
</evidence>
<dbReference type="GO" id="GO:0042981">
    <property type="term" value="P:regulation of apoptotic process"/>
    <property type="evidence" value="ECO:0007669"/>
    <property type="project" value="InterPro"/>
</dbReference>
<dbReference type="PANTHER" id="PTHR36466:SF1">
    <property type="entry name" value="BCL-2-LIKE PROTEIN 15"/>
    <property type="match status" value="1"/>
</dbReference>
<dbReference type="Proteomes" id="UP000694555">
    <property type="component" value="Unplaced"/>
</dbReference>
<protein>
    <submittedName>
        <fullName evidence="1">BCL2 like 15</fullName>
    </submittedName>
</protein>
<reference evidence="1" key="2">
    <citation type="submission" date="2025-09" db="UniProtKB">
        <authorList>
            <consortium name="Ensembl"/>
        </authorList>
    </citation>
    <scope>IDENTIFICATION</scope>
</reference>
<dbReference type="InterPro" id="IPR036834">
    <property type="entry name" value="Bcl-2-like_sf"/>
</dbReference>
<dbReference type="InterPro" id="IPR033543">
    <property type="entry name" value="BCL2L15"/>
</dbReference>
<keyword evidence="2" id="KW-1185">Reference proteome</keyword>
<organism evidence="1 2">
    <name type="scientific">Buteo japonicus</name>
    <dbReference type="NCBI Taxonomy" id="224669"/>
    <lineage>
        <taxon>Eukaryota</taxon>
        <taxon>Metazoa</taxon>
        <taxon>Chordata</taxon>
        <taxon>Craniata</taxon>
        <taxon>Vertebrata</taxon>
        <taxon>Euteleostomi</taxon>
        <taxon>Archelosauria</taxon>
        <taxon>Archosauria</taxon>
        <taxon>Dinosauria</taxon>
        <taxon>Saurischia</taxon>
        <taxon>Theropoda</taxon>
        <taxon>Coelurosauria</taxon>
        <taxon>Aves</taxon>
        <taxon>Neognathae</taxon>
        <taxon>Neoaves</taxon>
        <taxon>Telluraves</taxon>
        <taxon>Accipitrimorphae</taxon>
        <taxon>Accipitriformes</taxon>
        <taxon>Accipitridae</taxon>
        <taxon>Accipitrinae</taxon>
        <taxon>Buteo</taxon>
    </lineage>
</organism>
<dbReference type="Ensembl" id="ENSBJAT00000017615.1">
    <property type="protein sequence ID" value="ENSBJAP00000017151.1"/>
    <property type="gene ID" value="ENSBJAG00000011296.1"/>
</dbReference>
<proteinExistence type="predicted"/>
<accession>A0A8C0BH69</accession>
<dbReference type="AlphaFoldDB" id="A0A8C0BH69"/>